<gene>
    <name evidence="1" type="ORF">LGH70_20385</name>
</gene>
<evidence type="ECO:0000313" key="2">
    <source>
        <dbReference type="Proteomes" id="UP001165297"/>
    </source>
</evidence>
<dbReference type="InterPro" id="IPR031325">
    <property type="entry name" value="RHS_repeat"/>
</dbReference>
<keyword evidence="2" id="KW-1185">Reference proteome</keyword>
<sequence>MDRLTGGTPPPPEAAALGKFSETPVSLYTGVPSITIPIYEVKLRGVSLPISLNYHAAGVRVSEIASSVGLGWALQAGGSISSTIMGKDDFGGGGYVYGANPIPIDHRLVPLLHTPDYKFCMSATGTPVGESPWMMRPNFDTQPDLFYYNMCGRSGKFFHTQNGKAHTMPYEPLEIKRAKGYTITDEKGNRFYFQHVEVAATSITKLGAPLHYQDDYEPKSTVFYLSRVETPTHESITLSYDTITYGYANLGSYTRYRTFAKEANSASACVDKPSTSTSSVTRVAGLQLKSIRSSRGDLVEFVYSSCTRLDLAKAKALKQIRVHQGNTVRSFTLGFSYFNATQAKSECDWNPAGTLPDEYRLKLLSVTESGKPGYIIKYNEAIPMPNRLSEGQDHWGFFNGQNMLLPAEPDKGFYQGGNRSPNADFMKVGIIKSLRYPTGGWTEYEFEPNTYPIPGATLTVDSVVVPVNFFAGRPDDSTPSPSSIYPQQKTFTIPAGVDFQSIQVTYKAGCGFREAQNSPQFSPNLVGPNNYSRSFGYNGERPVTEALALVPGEYTLTATTYGYCPEDFIRISYTCQVPRVMPATNRMSGGLRIREIRSFADSYQKEPIRQRYRYAPVQDSTISSGRVLSVPTYSYESREYTWNKDYPKAIDRECRYQAQSSSSILPLSNVQGGSTGYTSVQVFKDKSGEHGMTHHTFSWAQDYALYSGYPFTPTTSLDWQRGLPLQTTDYSWNTATGYQPLHRVINHYTHHYTPPSDFSCEDCANYTPASQPNETHAIGLNILVQRPESMQPAGGAGSWSFLELTAAQFLIESFKYVSVWSYVNQKDEYFYNEADTTNFRLTKTFFSYDNPRHAQISRVQTLNSTGDTLMTRHLYALDYDTTQAATSVALGIRTLARQHRLSELIEQQQWLKQGINLYVTDGKLAYYQQGLPSQDLTLQLASPIPATDFASSSISGGQFRQDSHYRPALAYERYDKLGNILQARQNRAGAQSFLWGYSATLPIARAVNANYDQLAYTSFEPGSAGRWHYSAAGIVAGGRTGNWCYNLATAVTRDSLPAGTYQLSFWATARPDVYQNSALAPISASQAGGSTDTNGFRQYTYTLNLSAAQNTLGLQASQPIRLDEVRLHPVGAQLTTYTHAPLIGITSQTDAAGRTTSYEYDALGRLQRARDEAGNILTQQEYHYARP</sequence>
<accession>A0ABS8AIQ5</accession>
<evidence type="ECO:0000313" key="1">
    <source>
        <dbReference type="EMBL" id="MCB2379964.1"/>
    </source>
</evidence>
<reference evidence="1" key="1">
    <citation type="submission" date="2021-10" db="EMBL/GenBank/DDBJ databases">
        <authorList>
            <person name="Dean J.D."/>
            <person name="Kim M.K."/>
            <person name="Newey C.N."/>
            <person name="Stoker T.S."/>
            <person name="Thompson D.W."/>
            <person name="Grose J.H."/>
        </authorList>
    </citation>
    <scope>NUCLEOTIDE SEQUENCE</scope>
    <source>
        <strain evidence="1">BT635</strain>
    </source>
</reference>
<name>A0ABS8AIQ5_9BACT</name>
<dbReference type="Proteomes" id="UP001165297">
    <property type="component" value="Unassembled WGS sequence"/>
</dbReference>
<dbReference type="Pfam" id="PF05593">
    <property type="entry name" value="RHS_repeat"/>
    <property type="match status" value="1"/>
</dbReference>
<dbReference type="NCBIfam" id="TIGR01643">
    <property type="entry name" value="YD_repeat_2x"/>
    <property type="match status" value="1"/>
</dbReference>
<dbReference type="InterPro" id="IPR006530">
    <property type="entry name" value="YD"/>
</dbReference>
<comment type="caution">
    <text evidence="1">The sequence shown here is derived from an EMBL/GenBank/DDBJ whole genome shotgun (WGS) entry which is preliminary data.</text>
</comment>
<proteinExistence type="predicted"/>
<protein>
    <submittedName>
        <fullName evidence="1">RHS repeat protein</fullName>
    </submittedName>
</protein>
<organism evidence="1 2">
    <name type="scientific">Hymenobacter nitidus</name>
    <dbReference type="NCBI Taxonomy" id="2880929"/>
    <lineage>
        <taxon>Bacteria</taxon>
        <taxon>Pseudomonadati</taxon>
        <taxon>Bacteroidota</taxon>
        <taxon>Cytophagia</taxon>
        <taxon>Cytophagales</taxon>
        <taxon>Hymenobacteraceae</taxon>
        <taxon>Hymenobacter</taxon>
    </lineage>
</organism>
<dbReference type="RefSeq" id="WP_226189549.1">
    <property type="nucleotide sequence ID" value="NZ_JAJADQ010000013.1"/>
</dbReference>
<dbReference type="EMBL" id="JAJADQ010000013">
    <property type="protein sequence ID" value="MCB2379964.1"/>
    <property type="molecule type" value="Genomic_DNA"/>
</dbReference>